<proteinExistence type="predicted"/>
<feature type="domain" description="Myb/SANT-like DNA-binding" evidence="1">
    <location>
        <begin position="10"/>
        <end position="101"/>
    </location>
</feature>
<comment type="caution">
    <text evidence="2">The sequence shown here is derived from an EMBL/GenBank/DDBJ whole genome shotgun (WGS) entry which is preliminary data.</text>
</comment>
<evidence type="ECO:0000259" key="1">
    <source>
        <dbReference type="Pfam" id="PF13837"/>
    </source>
</evidence>
<dbReference type="EMBL" id="UYJE01009152">
    <property type="protein sequence ID" value="VDI70615.1"/>
    <property type="molecule type" value="Genomic_DNA"/>
</dbReference>
<dbReference type="Pfam" id="PF13837">
    <property type="entry name" value="Myb_DNA-bind_4"/>
    <property type="match status" value="1"/>
</dbReference>
<organism evidence="2 3">
    <name type="scientific">Mytilus galloprovincialis</name>
    <name type="common">Mediterranean mussel</name>
    <dbReference type="NCBI Taxonomy" id="29158"/>
    <lineage>
        <taxon>Eukaryota</taxon>
        <taxon>Metazoa</taxon>
        <taxon>Spiralia</taxon>
        <taxon>Lophotrochozoa</taxon>
        <taxon>Mollusca</taxon>
        <taxon>Bivalvia</taxon>
        <taxon>Autobranchia</taxon>
        <taxon>Pteriomorphia</taxon>
        <taxon>Mytilida</taxon>
        <taxon>Mytiloidea</taxon>
        <taxon>Mytilidae</taxon>
        <taxon>Mytilinae</taxon>
        <taxon>Mytilus</taxon>
    </lineage>
</organism>
<dbReference type="PANTHER" id="PTHR47595:SF1">
    <property type="entry name" value="MYB_SANT-LIKE DNA-BINDING DOMAIN-CONTAINING PROTEIN"/>
    <property type="match status" value="1"/>
</dbReference>
<protein>
    <recommendedName>
        <fullName evidence="1">Myb/SANT-like DNA-binding domain-containing protein</fullName>
    </recommendedName>
</protein>
<reference evidence="2" key="1">
    <citation type="submission" date="2018-11" db="EMBL/GenBank/DDBJ databases">
        <authorList>
            <person name="Alioto T."/>
            <person name="Alioto T."/>
        </authorList>
    </citation>
    <scope>NUCLEOTIDE SEQUENCE</scope>
</reference>
<dbReference type="AlphaFoldDB" id="A0A8B6GXN8"/>
<keyword evidence="3" id="KW-1185">Reference proteome</keyword>
<gene>
    <name evidence="2" type="ORF">MGAL_10B080356</name>
</gene>
<accession>A0A8B6GXN8</accession>
<dbReference type="PANTHER" id="PTHR47595">
    <property type="entry name" value="HEAT SHOCK 70 KDA PROTEIN 14"/>
    <property type="match status" value="1"/>
</dbReference>
<dbReference type="InterPro" id="IPR044822">
    <property type="entry name" value="Myb_DNA-bind_4"/>
</dbReference>
<dbReference type="Proteomes" id="UP000596742">
    <property type="component" value="Unassembled WGS sequence"/>
</dbReference>
<evidence type="ECO:0000313" key="2">
    <source>
        <dbReference type="EMBL" id="VDI70615.1"/>
    </source>
</evidence>
<name>A0A8B6GXN8_MYTGA</name>
<dbReference type="OrthoDB" id="6093250at2759"/>
<dbReference type="Gene3D" id="1.10.10.60">
    <property type="entry name" value="Homeodomain-like"/>
    <property type="match status" value="1"/>
</dbReference>
<sequence length="254" mass="29564">MEDQNKRAEAWTHEETVVLIELWGDERVQNELENTPRRNLEVFRRICTDMKDRILDFIRSPQDCRARIKRLKTKYFQVKRQNKKSGGKRTSFPYHERMDTILGSRPSVNPVALSDSLISLDDESDNDGENDPYEAIADTELEDEDACPGNPRVNSLDQQNLKLQHPPDQGLLECKQAEMNLMRMQQSPPPPNNFSHQYQPHYIEKEQAPPPPPQINASPLNQQHYTEMQPMQTSNMGNYQTSDVLQNVRNQMEF</sequence>
<evidence type="ECO:0000313" key="3">
    <source>
        <dbReference type="Proteomes" id="UP000596742"/>
    </source>
</evidence>